<feature type="transmembrane region" description="Helical" evidence="7">
    <location>
        <begin position="346"/>
        <end position="365"/>
    </location>
</feature>
<comment type="caution">
    <text evidence="9">The sequence shown here is derived from an EMBL/GenBank/DDBJ whole genome shotgun (WGS) entry which is preliminary data.</text>
</comment>
<evidence type="ECO:0000256" key="2">
    <source>
        <dbReference type="ARBA" id="ARBA00022448"/>
    </source>
</evidence>
<dbReference type="InterPro" id="IPR011701">
    <property type="entry name" value="MFS"/>
</dbReference>
<feature type="transmembrane region" description="Helical" evidence="7">
    <location>
        <begin position="257"/>
        <end position="277"/>
    </location>
</feature>
<dbReference type="GO" id="GO:0005886">
    <property type="term" value="C:plasma membrane"/>
    <property type="evidence" value="ECO:0007669"/>
    <property type="project" value="UniProtKB-SubCell"/>
</dbReference>
<dbReference type="CDD" id="cd06173">
    <property type="entry name" value="MFS_MefA_like"/>
    <property type="match status" value="1"/>
</dbReference>
<feature type="transmembrane region" description="Helical" evidence="7">
    <location>
        <begin position="176"/>
        <end position="195"/>
    </location>
</feature>
<evidence type="ECO:0000256" key="4">
    <source>
        <dbReference type="ARBA" id="ARBA00022692"/>
    </source>
</evidence>
<keyword evidence="2" id="KW-0813">Transport</keyword>
<dbReference type="RefSeq" id="WP_262397437.1">
    <property type="nucleotide sequence ID" value="NZ_JACRTC010000003.1"/>
</dbReference>
<comment type="subcellular location">
    <subcellularLocation>
        <location evidence="1">Cell membrane</location>
        <topology evidence="1">Multi-pass membrane protein</topology>
    </subcellularLocation>
</comment>
<keyword evidence="5 7" id="KW-1133">Transmembrane helix</keyword>
<keyword evidence="10" id="KW-1185">Reference proteome</keyword>
<accession>A0A926EEC5</accession>
<organism evidence="9 10">
    <name type="scientific">Zongyangia hominis</name>
    <dbReference type="NCBI Taxonomy" id="2763677"/>
    <lineage>
        <taxon>Bacteria</taxon>
        <taxon>Bacillati</taxon>
        <taxon>Bacillota</taxon>
        <taxon>Clostridia</taxon>
        <taxon>Eubacteriales</taxon>
        <taxon>Oscillospiraceae</taxon>
        <taxon>Zongyangia</taxon>
    </lineage>
</organism>
<dbReference type="PANTHER" id="PTHR43266">
    <property type="entry name" value="MACROLIDE-EFFLUX PROTEIN"/>
    <property type="match status" value="1"/>
</dbReference>
<reference evidence="9" key="1">
    <citation type="submission" date="2020-08" db="EMBL/GenBank/DDBJ databases">
        <title>Genome public.</title>
        <authorList>
            <person name="Liu C."/>
            <person name="Sun Q."/>
        </authorList>
    </citation>
    <scope>NUCLEOTIDE SEQUENCE</scope>
    <source>
        <strain evidence="9">NSJ-54</strain>
    </source>
</reference>
<evidence type="ECO:0000256" key="3">
    <source>
        <dbReference type="ARBA" id="ARBA00022475"/>
    </source>
</evidence>
<feature type="transmembrane region" description="Helical" evidence="7">
    <location>
        <begin position="12"/>
        <end position="38"/>
    </location>
</feature>
<name>A0A926EEC5_9FIRM</name>
<feature type="transmembrane region" description="Helical" evidence="7">
    <location>
        <begin position="377"/>
        <end position="396"/>
    </location>
</feature>
<evidence type="ECO:0000313" key="10">
    <source>
        <dbReference type="Proteomes" id="UP000660861"/>
    </source>
</evidence>
<feature type="transmembrane region" description="Helical" evidence="7">
    <location>
        <begin position="76"/>
        <end position="99"/>
    </location>
</feature>
<keyword evidence="6 7" id="KW-0472">Membrane</keyword>
<dbReference type="PANTHER" id="PTHR43266:SF10">
    <property type="entry name" value="BACILYSIN EXPORTER BACE-RELATED"/>
    <property type="match status" value="1"/>
</dbReference>
<evidence type="ECO:0000256" key="6">
    <source>
        <dbReference type="ARBA" id="ARBA00023136"/>
    </source>
</evidence>
<dbReference type="Proteomes" id="UP000660861">
    <property type="component" value="Unassembled WGS sequence"/>
</dbReference>
<dbReference type="AlphaFoldDB" id="A0A926EEC5"/>
<dbReference type="Pfam" id="PF07690">
    <property type="entry name" value="MFS_1"/>
    <property type="match status" value="1"/>
</dbReference>
<proteinExistence type="predicted"/>
<feature type="transmembrane region" description="Helical" evidence="7">
    <location>
        <begin position="284"/>
        <end position="303"/>
    </location>
</feature>
<dbReference type="SUPFAM" id="SSF103473">
    <property type="entry name" value="MFS general substrate transporter"/>
    <property type="match status" value="1"/>
</dbReference>
<feature type="transmembrane region" description="Helical" evidence="7">
    <location>
        <begin position="44"/>
        <end position="69"/>
    </location>
</feature>
<sequence length="419" mass="44634">MQVTKEHWKRVFFTIYTGQAFSIIGSSAAQFAIIWYLTIRTDSALVLSIAAVAGFLPQALLGPFAGVWVDRLSRKAIMMGADSFVALCSGVLAAVCLFLEPPIWLVFLILFLRSIGSVFHGPAMMAAIPMIVPPEELTRAGGWGQFIQSGGLMAGPVIGAAMMSVFSLAGVMMVDVIGALMAVGTLCFISLPRLPKAEGKVQVLGDMKQGFRALRANRPLMAVTIPVLISTLAYVPMGSLYPLMVSQHFHGTAWHSSLVEFIFAGGMLLASLVVGVFGGMKRRFLMISLSLGMLGAASFLSGLLPATWFAGFVVLTAIMGMSGTLFNIPYMAYVQETIAPEVMGKVISLITSAMCLATPIGMFLAGPAAEAMGIDAWFGACGAFVVLTGVICYLVTRKYDREPLPSAAPEEKEMPESAE</sequence>
<feature type="transmembrane region" description="Helical" evidence="7">
    <location>
        <begin position="216"/>
        <end position="237"/>
    </location>
</feature>
<gene>
    <name evidence="9" type="ORF">H8709_05805</name>
</gene>
<feature type="transmembrane region" description="Helical" evidence="7">
    <location>
        <begin position="105"/>
        <end position="132"/>
    </location>
</feature>
<feature type="transmembrane region" description="Helical" evidence="7">
    <location>
        <begin position="309"/>
        <end position="334"/>
    </location>
</feature>
<dbReference type="PROSITE" id="PS50850">
    <property type="entry name" value="MFS"/>
    <property type="match status" value="1"/>
</dbReference>
<protein>
    <submittedName>
        <fullName evidence="9">MFS transporter</fullName>
    </submittedName>
</protein>
<dbReference type="InterPro" id="IPR020846">
    <property type="entry name" value="MFS_dom"/>
</dbReference>
<evidence type="ECO:0000259" key="8">
    <source>
        <dbReference type="PROSITE" id="PS50850"/>
    </source>
</evidence>
<feature type="domain" description="Major facilitator superfamily (MFS) profile" evidence="8">
    <location>
        <begin position="171"/>
        <end position="419"/>
    </location>
</feature>
<dbReference type="InterPro" id="IPR036259">
    <property type="entry name" value="MFS_trans_sf"/>
</dbReference>
<dbReference type="Gene3D" id="1.20.1250.20">
    <property type="entry name" value="MFS general substrate transporter like domains"/>
    <property type="match status" value="1"/>
</dbReference>
<evidence type="ECO:0000256" key="5">
    <source>
        <dbReference type="ARBA" id="ARBA00022989"/>
    </source>
</evidence>
<dbReference type="GO" id="GO:0022857">
    <property type="term" value="F:transmembrane transporter activity"/>
    <property type="evidence" value="ECO:0007669"/>
    <property type="project" value="InterPro"/>
</dbReference>
<keyword evidence="3" id="KW-1003">Cell membrane</keyword>
<keyword evidence="4 7" id="KW-0812">Transmembrane</keyword>
<evidence type="ECO:0000256" key="1">
    <source>
        <dbReference type="ARBA" id="ARBA00004651"/>
    </source>
</evidence>
<evidence type="ECO:0000313" key="9">
    <source>
        <dbReference type="EMBL" id="MBC8570341.1"/>
    </source>
</evidence>
<evidence type="ECO:0000256" key="7">
    <source>
        <dbReference type="SAM" id="Phobius"/>
    </source>
</evidence>
<dbReference type="EMBL" id="JACRTC010000003">
    <property type="protein sequence ID" value="MBC8570341.1"/>
    <property type="molecule type" value="Genomic_DNA"/>
</dbReference>